<gene>
    <name evidence="10" type="ORF">ACHAWU_000783</name>
</gene>
<dbReference type="HAMAP" id="MF_00235">
    <property type="entry name" value="Adenylate_kinase_Adk"/>
    <property type="match status" value="1"/>
</dbReference>
<evidence type="ECO:0000256" key="7">
    <source>
        <dbReference type="ARBA" id="ARBA00023242"/>
    </source>
</evidence>
<feature type="binding site" evidence="9">
    <location>
        <begin position="153"/>
        <end position="156"/>
    </location>
    <ligand>
        <name>a ribonucleoside 5'-phosphate</name>
        <dbReference type="ChEBI" id="CHEBI:58043"/>
    </ligand>
</feature>
<dbReference type="NCBIfam" id="TIGR01359">
    <property type="entry name" value="UMP_CMP_kin_fam"/>
    <property type="match status" value="1"/>
</dbReference>
<comment type="catalytic activity">
    <reaction evidence="9">
        <text>CMP + ATP = CDP + ADP</text>
        <dbReference type="Rhea" id="RHEA:11600"/>
        <dbReference type="ChEBI" id="CHEBI:30616"/>
        <dbReference type="ChEBI" id="CHEBI:58069"/>
        <dbReference type="ChEBI" id="CHEBI:60377"/>
        <dbReference type="ChEBI" id="CHEBI:456216"/>
        <dbReference type="EC" id="2.7.4.14"/>
    </reaction>
</comment>
<evidence type="ECO:0000313" key="10">
    <source>
        <dbReference type="EMBL" id="KAL3759484.1"/>
    </source>
</evidence>
<keyword evidence="5 9" id="KW-0067">ATP-binding</keyword>
<dbReference type="PROSITE" id="PS00113">
    <property type="entry name" value="ADENYLATE_KINASE"/>
    <property type="match status" value="1"/>
</dbReference>
<comment type="catalytic activity">
    <reaction evidence="9">
        <text>dCMP + ATP = dCDP + ADP</text>
        <dbReference type="Rhea" id="RHEA:25094"/>
        <dbReference type="ChEBI" id="CHEBI:30616"/>
        <dbReference type="ChEBI" id="CHEBI:57566"/>
        <dbReference type="ChEBI" id="CHEBI:58593"/>
        <dbReference type="ChEBI" id="CHEBI:456216"/>
        <dbReference type="EC" id="2.7.4.14"/>
    </reaction>
</comment>
<keyword evidence="11" id="KW-1185">Reference proteome</keyword>
<comment type="function">
    <text evidence="9">Catalyzes the phosphorylation of pyrimidine nucleoside monophosphates at the expense of ATP. Plays an important role in de novo pyrimidine nucleotide biosynthesis. Has preference for UMP and CMP as phosphate acceptors.</text>
</comment>
<keyword evidence="4 9" id="KW-0418">Kinase</keyword>
<reference evidence="10 11" key="1">
    <citation type="submission" date="2024-10" db="EMBL/GenBank/DDBJ databases">
        <title>Updated reference genomes for cyclostephanoid diatoms.</title>
        <authorList>
            <person name="Roberts W.R."/>
            <person name="Alverson A.J."/>
        </authorList>
    </citation>
    <scope>NUCLEOTIDE SEQUENCE [LARGE SCALE GENOMIC DNA]</scope>
    <source>
        <strain evidence="10 11">AJA232-27</strain>
    </source>
</reference>
<evidence type="ECO:0000256" key="6">
    <source>
        <dbReference type="ARBA" id="ARBA00022975"/>
    </source>
</evidence>
<dbReference type="InterPro" id="IPR000850">
    <property type="entry name" value="Adenylat/UMP-CMP_kin"/>
</dbReference>
<keyword evidence="3 9" id="KW-0547">Nucleotide-binding</keyword>
<proteinExistence type="inferred from homology"/>
<dbReference type="SUPFAM" id="SSF52540">
    <property type="entry name" value="P-loop containing nucleoside triphosphate hydrolases"/>
    <property type="match status" value="1"/>
</dbReference>
<comment type="catalytic activity">
    <reaction evidence="8 9">
        <text>UMP + ATP = UDP + ADP</text>
        <dbReference type="Rhea" id="RHEA:24400"/>
        <dbReference type="ChEBI" id="CHEBI:30616"/>
        <dbReference type="ChEBI" id="CHEBI:57865"/>
        <dbReference type="ChEBI" id="CHEBI:58223"/>
        <dbReference type="ChEBI" id="CHEBI:456216"/>
        <dbReference type="EC" id="2.7.4.14"/>
    </reaction>
</comment>
<evidence type="ECO:0000256" key="8">
    <source>
        <dbReference type="ARBA" id="ARBA00048116"/>
    </source>
</evidence>
<feature type="binding site" evidence="9">
    <location>
        <position position="100"/>
    </location>
    <ligand>
        <name>a ribonucleoside 5'-phosphate</name>
        <dbReference type="ChEBI" id="CHEBI:58043"/>
    </ligand>
</feature>
<dbReference type="EMBL" id="JALLBG020000200">
    <property type="protein sequence ID" value="KAL3759484.1"/>
    <property type="molecule type" value="Genomic_DNA"/>
</dbReference>
<evidence type="ECO:0000313" key="11">
    <source>
        <dbReference type="Proteomes" id="UP001530293"/>
    </source>
</evidence>
<feature type="binding site" evidence="9">
    <location>
        <position position="201"/>
    </location>
    <ligand>
        <name>a ribonucleoside 5'-phosphate</name>
        <dbReference type="ChEBI" id="CHEBI:58043"/>
    </ligand>
</feature>
<dbReference type="HAMAP" id="MF_03172">
    <property type="entry name" value="Adenylate_kinase_UMP_CMP_kin"/>
    <property type="match status" value="1"/>
</dbReference>
<dbReference type="CDD" id="cd01428">
    <property type="entry name" value="ADK"/>
    <property type="match status" value="1"/>
</dbReference>
<dbReference type="InterPro" id="IPR027417">
    <property type="entry name" value="P-loop_NTPase"/>
</dbReference>
<dbReference type="PRINTS" id="PR00094">
    <property type="entry name" value="ADENYLTKNASE"/>
</dbReference>
<evidence type="ECO:0000256" key="5">
    <source>
        <dbReference type="ARBA" id="ARBA00022840"/>
    </source>
</evidence>
<dbReference type="GO" id="GO:0006221">
    <property type="term" value="P:pyrimidine nucleotide biosynthetic process"/>
    <property type="evidence" value="ECO:0007669"/>
    <property type="project" value="UniProtKB-UniRule"/>
</dbReference>
<dbReference type="Proteomes" id="UP001530293">
    <property type="component" value="Unassembled WGS sequence"/>
</dbReference>
<dbReference type="Pfam" id="PF00406">
    <property type="entry name" value="ADK"/>
    <property type="match status" value="1"/>
</dbReference>
<sequence length="255" mass="28001">MTMAASHCTGGGTSSSKGFCPFSLFLFVGSAFTFVWHLQRKSSAIADASSSSSDDDDDDNGEPFRVIFVLGGPGAGKGTQCQLISDNLGWAHLSAGDLLRAERQKAGSELADIINANISAGKIVPSEITVLLIKNAMEELKKANGQTKFLIDGFPRSEGNVNAWNDVIGDHRARVDMVLFFECPEDILTSRLLERAKTSGRNDDSIDVIRKRFVTYREESMPIIQMYQGEGKVRKIIADRSIEEVYQELESIIKE</sequence>
<feature type="binding site" evidence="9">
    <location>
        <position position="195"/>
    </location>
    <ligand>
        <name>ATP</name>
        <dbReference type="ChEBI" id="CHEBI:30616"/>
    </ligand>
</feature>
<evidence type="ECO:0000256" key="4">
    <source>
        <dbReference type="ARBA" id="ARBA00022777"/>
    </source>
</evidence>
<dbReference type="GO" id="GO:0005634">
    <property type="term" value="C:nucleus"/>
    <property type="evidence" value="ECO:0007669"/>
    <property type="project" value="UniProtKB-SubCell"/>
</dbReference>
<dbReference type="InterPro" id="IPR006266">
    <property type="entry name" value="UMP_CMP_kinase"/>
</dbReference>
<comment type="subunit">
    <text evidence="9">Monomer.</text>
</comment>
<feature type="binding site" evidence="9">
    <location>
        <position position="160"/>
    </location>
    <ligand>
        <name>CMP</name>
        <dbReference type="ChEBI" id="CHEBI:60377"/>
    </ligand>
</feature>
<keyword evidence="1 9" id="KW-0963">Cytoplasm</keyword>
<accession>A0ABD3M677</accession>
<feature type="region of interest" description="LID" evidence="9">
    <location>
        <begin position="194"/>
        <end position="204"/>
    </location>
</feature>
<dbReference type="GO" id="GO:0009123">
    <property type="term" value="P:nucleoside monophosphate metabolic process"/>
    <property type="evidence" value="ECO:0007669"/>
    <property type="project" value="UniProtKB-ARBA"/>
</dbReference>
<organism evidence="10 11">
    <name type="scientific">Discostella pseudostelligera</name>
    <dbReference type="NCBI Taxonomy" id="259834"/>
    <lineage>
        <taxon>Eukaryota</taxon>
        <taxon>Sar</taxon>
        <taxon>Stramenopiles</taxon>
        <taxon>Ochrophyta</taxon>
        <taxon>Bacillariophyta</taxon>
        <taxon>Coscinodiscophyceae</taxon>
        <taxon>Thalassiosirophycidae</taxon>
        <taxon>Stephanodiscales</taxon>
        <taxon>Stephanodiscaceae</taxon>
        <taxon>Discostella</taxon>
    </lineage>
</organism>
<evidence type="ECO:0000256" key="1">
    <source>
        <dbReference type="ARBA" id="ARBA00022490"/>
    </source>
</evidence>
<evidence type="ECO:0000256" key="9">
    <source>
        <dbReference type="HAMAP-Rule" id="MF_03172"/>
    </source>
</evidence>
<feature type="binding site" evidence="9">
    <location>
        <begin position="74"/>
        <end position="79"/>
    </location>
    <ligand>
        <name>ATP</name>
        <dbReference type="ChEBI" id="CHEBI:30616"/>
    </ligand>
</feature>
<protein>
    <recommendedName>
        <fullName evidence="9">UMP-CMP kinase</fullName>
        <ecNumber evidence="9">2.7.4.14</ecNumber>
    </recommendedName>
    <alternativeName>
        <fullName evidence="9">Deoxycytidylate kinase</fullName>
        <shortName evidence="9">CK</shortName>
        <shortName evidence="9">dCMP kinase</shortName>
    </alternativeName>
    <alternativeName>
        <fullName evidence="9">Uridine monophosphate/cytidine monophosphate kinase</fullName>
        <shortName evidence="9">UMP/CMP kinase</shortName>
        <shortName evidence="9">UMP/CMPK</shortName>
    </alternativeName>
</protein>
<comment type="similarity">
    <text evidence="9">Belongs to the adenylate kinase family. UMP-CMP kinase subfamily.</text>
</comment>
<comment type="domain">
    <text evidence="9">Consists of three domains, a large central CORE domain and two small peripheral domains, NMPbind and LID, which undergo movements during catalysis. The LID domain closes over the site of phosphoryl transfer upon ATP binding. Assembling and dissambling the active center during each catalytic cycle provides an effective means to prevent ATP hydrolysis.</text>
</comment>
<keyword evidence="6 9" id="KW-0665">Pyrimidine biosynthesis</keyword>
<evidence type="ECO:0000256" key="3">
    <source>
        <dbReference type="ARBA" id="ARBA00022741"/>
    </source>
</evidence>
<dbReference type="GO" id="GO:0016301">
    <property type="term" value="F:kinase activity"/>
    <property type="evidence" value="ECO:0007669"/>
    <property type="project" value="UniProtKB-KW"/>
</dbReference>
<feature type="region of interest" description="NMPbind" evidence="9">
    <location>
        <begin position="94"/>
        <end position="124"/>
    </location>
</feature>
<comment type="cofactor">
    <cofactor evidence="9">
        <name>Mg(2+)</name>
        <dbReference type="ChEBI" id="CHEBI:18420"/>
    </cofactor>
    <text evidence="9">Binds 1 Mg(2+) ion per monomer.</text>
</comment>
<comment type="caution">
    <text evidence="10">The sequence shown here is derived from an EMBL/GenBank/DDBJ whole genome shotgun (WGS) entry which is preliminary data.</text>
</comment>
<keyword evidence="2 9" id="KW-0808">Transferase</keyword>
<name>A0ABD3M677_9STRA</name>
<feature type="binding site" evidence="9">
    <location>
        <begin position="122"/>
        <end position="124"/>
    </location>
    <ligand>
        <name>a ribonucleoside 5'-phosphate</name>
        <dbReference type="ChEBI" id="CHEBI:58043"/>
    </ligand>
</feature>
<dbReference type="AlphaFoldDB" id="A0ABD3M677"/>
<evidence type="ECO:0000256" key="2">
    <source>
        <dbReference type="ARBA" id="ARBA00022679"/>
    </source>
</evidence>
<feature type="binding site" evidence="9">
    <location>
        <position position="240"/>
    </location>
    <ligand>
        <name>ATP</name>
        <dbReference type="ChEBI" id="CHEBI:30616"/>
    </ligand>
</feature>
<keyword evidence="7 9" id="KW-0539">Nucleus</keyword>
<dbReference type="Gene3D" id="3.40.50.300">
    <property type="entry name" value="P-loop containing nucleotide triphosphate hydrolases"/>
    <property type="match status" value="1"/>
</dbReference>
<dbReference type="EC" id="2.7.4.14" evidence="9"/>
<dbReference type="InterPro" id="IPR033690">
    <property type="entry name" value="Adenylat_kinase_CS"/>
</dbReference>
<feature type="binding site" evidence="9">
    <location>
        <position position="212"/>
    </location>
    <ligand>
        <name>a ribonucleoside 5'-phosphate</name>
        <dbReference type="ChEBI" id="CHEBI:58043"/>
    </ligand>
</feature>
<dbReference type="GO" id="GO:0005524">
    <property type="term" value="F:ATP binding"/>
    <property type="evidence" value="ECO:0007669"/>
    <property type="project" value="UniProtKB-KW"/>
</dbReference>
<comment type="subcellular location">
    <subcellularLocation>
        <location evidence="9">Cytoplasm</location>
    </subcellularLocation>
    <subcellularLocation>
        <location evidence="9">Nucleus</location>
    </subcellularLocation>
</comment>
<dbReference type="GO" id="GO:0005737">
    <property type="term" value="C:cytoplasm"/>
    <property type="evidence" value="ECO:0007669"/>
    <property type="project" value="UniProtKB-SubCell"/>
</dbReference>
<dbReference type="PANTHER" id="PTHR23359">
    <property type="entry name" value="NUCLEOTIDE KINASE"/>
    <property type="match status" value="1"/>
</dbReference>